<keyword evidence="2" id="KW-0969">Cilium</keyword>
<dbReference type="EMBL" id="JAHWZX010000004">
    <property type="protein sequence ID" value="MBW4330420.1"/>
    <property type="molecule type" value="Genomic_DNA"/>
</dbReference>
<proteinExistence type="predicted"/>
<protein>
    <submittedName>
        <fullName evidence="2">Flagellar biosynthetic protein FliO</fullName>
    </submittedName>
</protein>
<keyword evidence="1" id="KW-1133">Transmembrane helix</keyword>
<name>A0ABS6XLX2_9SPHN</name>
<organism evidence="2 3">
    <name type="scientific">Stakelama flava</name>
    <dbReference type="NCBI Taxonomy" id="2860338"/>
    <lineage>
        <taxon>Bacteria</taxon>
        <taxon>Pseudomonadati</taxon>
        <taxon>Pseudomonadota</taxon>
        <taxon>Alphaproteobacteria</taxon>
        <taxon>Sphingomonadales</taxon>
        <taxon>Sphingomonadaceae</taxon>
        <taxon>Stakelama</taxon>
    </lineage>
</organism>
<evidence type="ECO:0000313" key="2">
    <source>
        <dbReference type="EMBL" id="MBW4330420.1"/>
    </source>
</evidence>
<sequence length="111" mass="12323">MNLFELLRMFGALALVLGGLAGALWAVRRYDLKLPARIGGGDRIRRLELVERLSIDQRRAVALIRRDGAEHLILLAPEGNMVVETAANPAGYGRAFPDFLPRFERADDPRG</sequence>
<keyword evidence="2" id="KW-0966">Cell projection</keyword>
<feature type="transmembrane region" description="Helical" evidence="1">
    <location>
        <begin position="6"/>
        <end position="27"/>
    </location>
</feature>
<keyword evidence="1" id="KW-0472">Membrane</keyword>
<dbReference type="RefSeq" id="WP_219237531.1">
    <property type="nucleotide sequence ID" value="NZ_JAHWZX010000004.1"/>
</dbReference>
<keyword evidence="2" id="KW-0282">Flagellum</keyword>
<reference evidence="2 3" key="1">
    <citation type="submission" date="2021-07" db="EMBL/GenBank/DDBJ databases">
        <title>Stakelama flava sp. nov., a novel endophytic bacterium isolated from branch of Kandelia candel.</title>
        <authorList>
            <person name="Tuo L."/>
        </authorList>
    </citation>
    <scope>NUCLEOTIDE SEQUENCE [LARGE SCALE GENOMIC DNA]</scope>
    <source>
        <strain evidence="2 3">CBK3Z-3</strain>
    </source>
</reference>
<evidence type="ECO:0000313" key="3">
    <source>
        <dbReference type="Proteomes" id="UP001197214"/>
    </source>
</evidence>
<keyword evidence="1" id="KW-0812">Transmembrane</keyword>
<keyword evidence="3" id="KW-1185">Reference proteome</keyword>
<accession>A0ABS6XLX2</accession>
<dbReference type="Proteomes" id="UP001197214">
    <property type="component" value="Unassembled WGS sequence"/>
</dbReference>
<evidence type="ECO:0000256" key="1">
    <source>
        <dbReference type="SAM" id="Phobius"/>
    </source>
</evidence>
<comment type="caution">
    <text evidence="2">The sequence shown here is derived from an EMBL/GenBank/DDBJ whole genome shotgun (WGS) entry which is preliminary data.</text>
</comment>
<gene>
    <name evidence="2" type="ORF">KY084_05975</name>
</gene>